<dbReference type="PANTHER" id="PTHR44942">
    <property type="entry name" value="METHYLTRANSF_11 DOMAIN-CONTAINING PROTEIN"/>
    <property type="match status" value="1"/>
</dbReference>
<evidence type="ECO:0000259" key="4">
    <source>
        <dbReference type="Pfam" id="PF08241"/>
    </source>
</evidence>
<feature type="domain" description="Methyltransferase type 11" evidence="4">
    <location>
        <begin position="45"/>
        <end position="134"/>
    </location>
</feature>
<dbReference type="STRING" id="332977.SAMN05421740_108105"/>
<dbReference type="RefSeq" id="WP_090607505.1">
    <property type="nucleotide sequence ID" value="NZ_FNZR01000008.1"/>
</dbReference>
<reference evidence="6" key="1">
    <citation type="submission" date="2016-10" db="EMBL/GenBank/DDBJ databases">
        <authorList>
            <person name="Varghese N."/>
            <person name="Submissions S."/>
        </authorList>
    </citation>
    <scope>NUCLEOTIDE SEQUENCE [LARGE SCALE GENOMIC DNA]</scope>
    <source>
        <strain evidence="6">Jip14</strain>
    </source>
</reference>
<dbReference type="PANTHER" id="PTHR44942:SF4">
    <property type="entry name" value="METHYLTRANSFERASE TYPE 11 DOMAIN-CONTAINING PROTEIN"/>
    <property type="match status" value="1"/>
</dbReference>
<dbReference type="InterPro" id="IPR029063">
    <property type="entry name" value="SAM-dependent_MTases_sf"/>
</dbReference>
<protein>
    <submittedName>
        <fullName evidence="5">Methyltransferase domain-containing protein</fullName>
    </submittedName>
</protein>
<name>A0A1H7S5V1_9SPHI</name>
<gene>
    <name evidence="5" type="ORF">SAMN05421740_108105</name>
</gene>
<dbReference type="EMBL" id="FNZR01000008">
    <property type="protein sequence ID" value="SEL67982.1"/>
    <property type="molecule type" value="Genomic_DNA"/>
</dbReference>
<dbReference type="SUPFAM" id="SSF53335">
    <property type="entry name" value="S-adenosyl-L-methionine-dependent methyltransferases"/>
    <property type="match status" value="1"/>
</dbReference>
<accession>A0A1H7S5V1</accession>
<comment type="similarity">
    <text evidence="1">Belongs to the methyltransferase superfamily.</text>
</comment>
<evidence type="ECO:0000313" key="6">
    <source>
        <dbReference type="Proteomes" id="UP000198916"/>
    </source>
</evidence>
<dbReference type="Gene3D" id="3.40.50.150">
    <property type="entry name" value="Vaccinia Virus protein VP39"/>
    <property type="match status" value="1"/>
</dbReference>
<keyword evidence="2 5" id="KW-0489">Methyltransferase</keyword>
<dbReference type="CDD" id="cd02440">
    <property type="entry name" value="AdoMet_MTases"/>
    <property type="match status" value="1"/>
</dbReference>
<keyword evidence="3 5" id="KW-0808">Transferase</keyword>
<evidence type="ECO:0000256" key="3">
    <source>
        <dbReference type="ARBA" id="ARBA00022679"/>
    </source>
</evidence>
<dbReference type="InterPro" id="IPR013216">
    <property type="entry name" value="Methyltransf_11"/>
</dbReference>
<dbReference type="Proteomes" id="UP000198916">
    <property type="component" value="Unassembled WGS sequence"/>
</dbReference>
<evidence type="ECO:0000256" key="1">
    <source>
        <dbReference type="ARBA" id="ARBA00008361"/>
    </source>
</evidence>
<dbReference type="GO" id="GO:0032259">
    <property type="term" value="P:methylation"/>
    <property type="evidence" value="ECO:0007669"/>
    <property type="project" value="UniProtKB-KW"/>
</dbReference>
<dbReference type="Pfam" id="PF08241">
    <property type="entry name" value="Methyltransf_11"/>
    <property type="match status" value="1"/>
</dbReference>
<dbReference type="OrthoDB" id="9797252at2"/>
<evidence type="ECO:0000256" key="2">
    <source>
        <dbReference type="ARBA" id="ARBA00022603"/>
    </source>
</evidence>
<dbReference type="InterPro" id="IPR051052">
    <property type="entry name" value="Diverse_substrate_MTase"/>
</dbReference>
<keyword evidence="6" id="KW-1185">Reference proteome</keyword>
<proteinExistence type="inferred from homology"/>
<dbReference type="GO" id="GO:0008757">
    <property type="term" value="F:S-adenosylmethionine-dependent methyltransferase activity"/>
    <property type="evidence" value="ECO:0007669"/>
    <property type="project" value="InterPro"/>
</dbReference>
<sequence>MMKDSISRFSRRAKNYDLFRPNYPLELIAFLAEFVASIPEPVLADIAAGTGIFTEQLADWGHSIYVVEPNKAMRRIAIQRLAAYPRCIFVDGTAEATGLPDQSVDFILSAQAFHWFDLAQTKTEFARIGREHAFVAIVWNLRNTDSAFEAAYETLIRTYAADYMNVSQRKIDTADVFAFFAPALPEYRVFEHVDFLTFEQLCGRTRSYSFMPDETSTVLNELLDSLAVLFAGHQQEGKVRLSYKTRLFIGRLG</sequence>
<dbReference type="AlphaFoldDB" id="A0A1H7S5V1"/>
<evidence type="ECO:0000313" key="5">
    <source>
        <dbReference type="EMBL" id="SEL67982.1"/>
    </source>
</evidence>
<organism evidence="5 6">
    <name type="scientific">Parapedobacter koreensis</name>
    <dbReference type="NCBI Taxonomy" id="332977"/>
    <lineage>
        <taxon>Bacteria</taxon>
        <taxon>Pseudomonadati</taxon>
        <taxon>Bacteroidota</taxon>
        <taxon>Sphingobacteriia</taxon>
        <taxon>Sphingobacteriales</taxon>
        <taxon>Sphingobacteriaceae</taxon>
        <taxon>Parapedobacter</taxon>
    </lineage>
</organism>